<evidence type="ECO:0000256" key="2">
    <source>
        <dbReference type="ARBA" id="ARBA00023125"/>
    </source>
</evidence>
<evidence type="ECO:0000313" key="6">
    <source>
        <dbReference type="EMBL" id="MBD2848513.1"/>
    </source>
</evidence>
<dbReference type="EMBL" id="JACXIZ010000071">
    <property type="protein sequence ID" value="MBD2848513.1"/>
    <property type="molecule type" value="Genomic_DNA"/>
</dbReference>
<evidence type="ECO:0000256" key="1">
    <source>
        <dbReference type="ARBA" id="ARBA00023015"/>
    </source>
</evidence>
<reference evidence="6" key="1">
    <citation type="submission" date="2020-09" db="EMBL/GenBank/DDBJ databases">
        <title>A novel bacterium of genus Paenibacillus, isolated from South China Sea.</title>
        <authorList>
            <person name="Huang H."/>
            <person name="Mo K."/>
            <person name="Hu Y."/>
        </authorList>
    </citation>
    <scope>NUCLEOTIDE SEQUENCE</scope>
    <source>
        <strain evidence="6">IB182496</strain>
    </source>
</reference>
<keyword evidence="1" id="KW-0805">Transcription regulation</keyword>
<dbReference type="AlphaFoldDB" id="A0A927C078"/>
<dbReference type="PROSITE" id="PS01124">
    <property type="entry name" value="HTH_ARAC_FAMILY_2"/>
    <property type="match status" value="1"/>
</dbReference>
<comment type="caution">
    <text evidence="6">The sequence shown here is derived from an EMBL/GenBank/DDBJ whole genome shotgun (WGS) entry which is preliminary data.</text>
</comment>
<dbReference type="PANTHER" id="PTHR43280:SF2">
    <property type="entry name" value="HTH-TYPE TRANSCRIPTIONAL REGULATOR EXSA"/>
    <property type="match status" value="1"/>
</dbReference>
<dbReference type="InterPro" id="IPR018060">
    <property type="entry name" value="HTH_AraC"/>
</dbReference>
<keyword evidence="3" id="KW-0804">Transcription</keyword>
<dbReference type="PRINTS" id="PR00032">
    <property type="entry name" value="HTHARAC"/>
</dbReference>
<feature type="domain" description="HTH araC/xylS-type" evidence="5">
    <location>
        <begin position="93"/>
        <end position="191"/>
    </location>
</feature>
<feature type="region of interest" description="Disordered" evidence="4">
    <location>
        <begin position="39"/>
        <end position="84"/>
    </location>
</feature>
<feature type="compositionally biased region" description="Low complexity" evidence="4">
    <location>
        <begin position="39"/>
        <end position="55"/>
    </location>
</feature>
<sequence>MAAMVEEQAAARPLRRQLMTLQLRELLIRSQRERLAAAHVQGAAAHAGSAATGSAHPERLGRADDGRRRDGDTSAAGQAAAPRPVQRPDAAIWPIIAHIHLHYRDELSLGALAARFGRSPSRLSMAIKRHAGLTFTQLLHEVRVRHACGLLATTAMPTVEVAAEVGFSSYKTFARVFRDRKGETPGDYRSRMRSLRA</sequence>
<proteinExistence type="predicted"/>
<dbReference type="InterPro" id="IPR020449">
    <property type="entry name" value="Tscrpt_reg_AraC-type_HTH"/>
</dbReference>
<dbReference type="GO" id="GO:0003700">
    <property type="term" value="F:DNA-binding transcription factor activity"/>
    <property type="evidence" value="ECO:0007669"/>
    <property type="project" value="InterPro"/>
</dbReference>
<feature type="compositionally biased region" description="Basic and acidic residues" evidence="4">
    <location>
        <begin position="56"/>
        <end position="72"/>
    </location>
</feature>
<evidence type="ECO:0000256" key="4">
    <source>
        <dbReference type="SAM" id="MobiDB-lite"/>
    </source>
</evidence>
<name>A0A927C078_9BACL</name>
<protein>
    <submittedName>
        <fullName evidence="6">Helix-turn-helix transcriptional regulator</fullName>
    </submittedName>
</protein>
<accession>A0A927C078</accession>
<keyword evidence="7" id="KW-1185">Reference proteome</keyword>
<gene>
    <name evidence="6" type="ORF">IDH44_25315</name>
</gene>
<dbReference type="PANTHER" id="PTHR43280">
    <property type="entry name" value="ARAC-FAMILY TRANSCRIPTIONAL REGULATOR"/>
    <property type="match status" value="1"/>
</dbReference>
<dbReference type="GO" id="GO:0043565">
    <property type="term" value="F:sequence-specific DNA binding"/>
    <property type="evidence" value="ECO:0007669"/>
    <property type="project" value="InterPro"/>
</dbReference>
<evidence type="ECO:0000259" key="5">
    <source>
        <dbReference type="PROSITE" id="PS01124"/>
    </source>
</evidence>
<dbReference type="Proteomes" id="UP000621560">
    <property type="component" value="Unassembled WGS sequence"/>
</dbReference>
<evidence type="ECO:0000256" key="3">
    <source>
        <dbReference type="ARBA" id="ARBA00023163"/>
    </source>
</evidence>
<keyword evidence="2" id="KW-0238">DNA-binding</keyword>
<dbReference type="Gene3D" id="1.10.10.60">
    <property type="entry name" value="Homeodomain-like"/>
    <property type="match status" value="2"/>
</dbReference>
<evidence type="ECO:0000313" key="7">
    <source>
        <dbReference type="Proteomes" id="UP000621560"/>
    </source>
</evidence>
<organism evidence="6 7">
    <name type="scientific">Paenibacillus sabuli</name>
    <dbReference type="NCBI Taxonomy" id="2772509"/>
    <lineage>
        <taxon>Bacteria</taxon>
        <taxon>Bacillati</taxon>
        <taxon>Bacillota</taxon>
        <taxon>Bacilli</taxon>
        <taxon>Bacillales</taxon>
        <taxon>Paenibacillaceae</taxon>
        <taxon>Paenibacillus</taxon>
    </lineage>
</organism>
<dbReference type="Pfam" id="PF12833">
    <property type="entry name" value="HTH_18"/>
    <property type="match status" value="1"/>
</dbReference>
<dbReference type="SMART" id="SM00342">
    <property type="entry name" value="HTH_ARAC"/>
    <property type="match status" value="1"/>
</dbReference>
<dbReference type="SUPFAM" id="SSF46689">
    <property type="entry name" value="Homeodomain-like"/>
    <property type="match status" value="1"/>
</dbReference>
<dbReference type="InterPro" id="IPR009057">
    <property type="entry name" value="Homeodomain-like_sf"/>
</dbReference>